<accession>A0A9P6LIJ3</accession>
<protein>
    <submittedName>
        <fullName evidence="2">Hhe domain protein</fullName>
    </submittedName>
</protein>
<dbReference type="PANTHER" id="PTHR35585">
    <property type="entry name" value="HHE DOMAIN PROTEIN (AFU_ORTHOLOGUE AFUA_4G00730)"/>
    <property type="match status" value="1"/>
</dbReference>
<proteinExistence type="predicted"/>
<comment type="caution">
    <text evidence="2">The sequence shown here is derived from an EMBL/GenBank/DDBJ whole genome shotgun (WGS) entry which is preliminary data.</text>
</comment>
<name>A0A9P6LIJ3_9PEZI</name>
<dbReference type="OrthoDB" id="9983919at2759"/>
<dbReference type="PANTHER" id="PTHR35585:SF1">
    <property type="entry name" value="HHE DOMAIN PROTEIN (AFU_ORTHOLOGUE AFUA_4G00730)"/>
    <property type="match status" value="1"/>
</dbReference>
<feature type="domain" description="Hemerythrin-like" evidence="1">
    <location>
        <begin position="6"/>
        <end position="116"/>
    </location>
</feature>
<dbReference type="Pfam" id="PF01814">
    <property type="entry name" value="Hemerythrin"/>
    <property type="match status" value="1"/>
</dbReference>
<evidence type="ECO:0000259" key="1">
    <source>
        <dbReference type="Pfam" id="PF01814"/>
    </source>
</evidence>
<dbReference type="EMBL" id="JAATWM020000027">
    <property type="protein sequence ID" value="KAF9874261.1"/>
    <property type="molecule type" value="Genomic_DNA"/>
</dbReference>
<dbReference type="AlphaFoldDB" id="A0A9P6LIJ3"/>
<sequence length="184" mass="21009">MPTRLSEAIKQDHRRIEQAYRYTLTASTQEDKLRWRNELALELARHCISEEQILLPALKVKLFDGPSRCDKNHTDRMSLKEKICKLKAIPVDDPSFEAELKSLWVDMAAHVRDTDHQDMVRLEECLSITESEQLAEEFRNTMFFAPTRSNPSASHGPPAKLITDFLATKEGTITNMDPIVGGTQ</sequence>
<evidence type="ECO:0000313" key="3">
    <source>
        <dbReference type="Proteomes" id="UP000781932"/>
    </source>
</evidence>
<reference evidence="2" key="1">
    <citation type="submission" date="2020-03" db="EMBL/GenBank/DDBJ databases">
        <authorList>
            <person name="He L."/>
        </authorList>
    </citation>
    <scope>NUCLEOTIDE SEQUENCE</scope>
    <source>
        <strain evidence="2">CkLH20</strain>
    </source>
</reference>
<dbReference type="GeneID" id="62164033"/>
<reference evidence="2" key="2">
    <citation type="submission" date="2020-11" db="EMBL/GenBank/DDBJ databases">
        <title>Whole genome sequencing of Colletotrichum sp.</title>
        <authorList>
            <person name="Li H."/>
        </authorList>
    </citation>
    <scope>NUCLEOTIDE SEQUENCE</scope>
    <source>
        <strain evidence="2">CkLH20</strain>
    </source>
</reference>
<keyword evidence="3" id="KW-1185">Reference proteome</keyword>
<dbReference type="InterPro" id="IPR012312">
    <property type="entry name" value="Hemerythrin-like"/>
</dbReference>
<gene>
    <name evidence="2" type="ORF">CkaCkLH20_08244</name>
</gene>
<organism evidence="2 3">
    <name type="scientific">Colletotrichum karsti</name>
    <dbReference type="NCBI Taxonomy" id="1095194"/>
    <lineage>
        <taxon>Eukaryota</taxon>
        <taxon>Fungi</taxon>
        <taxon>Dikarya</taxon>
        <taxon>Ascomycota</taxon>
        <taxon>Pezizomycotina</taxon>
        <taxon>Sordariomycetes</taxon>
        <taxon>Hypocreomycetidae</taxon>
        <taxon>Glomerellales</taxon>
        <taxon>Glomerellaceae</taxon>
        <taxon>Colletotrichum</taxon>
        <taxon>Colletotrichum boninense species complex</taxon>
    </lineage>
</organism>
<dbReference type="RefSeq" id="XP_038743722.1">
    <property type="nucleotide sequence ID" value="XM_038890959.1"/>
</dbReference>
<evidence type="ECO:0000313" key="2">
    <source>
        <dbReference type="EMBL" id="KAF9874261.1"/>
    </source>
</evidence>
<dbReference type="Proteomes" id="UP000781932">
    <property type="component" value="Unassembled WGS sequence"/>
</dbReference>